<sequence>MHPNPNNTTDYQTRGGESRNQDGLLVLTFQSDSDQSPDNSARVHDILPMVIVNKVQSDNTEDYNRDGGKEDSIQKWYGDPYVVDCFNGYPTQVDGERPMNEETVKNILGRVIYDIVIYFGQEHEQADR</sequence>
<feature type="compositionally biased region" description="Polar residues" evidence="1">
    <location>
        <begin position="1"/>
        <end position="12"/>
    </location>
</feature>
<protein>
    <submittedName>
        <fullName evidence="2">3678_t:CDS:1</fullName>
    </submittedName>
</protein>
<feature type="region of interest" description="Disordered" evidence="1">
    <location>
        <begin position="1"/>
        <end position="22"/>
    </location>
</feature>
<accession>A0A9N8ZGQ7</accession>
<proteinExistence type="predicted"/>
<evidence type="ECO:0000313" key="2">
    <source>
        <dbReference type="EMBL" id="CAG8491512.1"/>
    </source>
</evidence>
<dbReference type="AlphaFoldDB" id="A0A9N8ZGQ7"/>
<reference evidence="2" key="1">
    <citation type="submission" date="2021-06" db="EMBL/GenBank/DDBJ databases">
        <authorList>
            <person name="Kallberg Y."/>
            <person name="Tangrot J."/>
            <person name="Rosling A."/>
        </authorList>
    </citation>
    <scope>NUCLEOTIDE SEQUENCE</scope>
    <source>
        <strain evidence="2">BR232B</strain>
    </source>
</reference>
<gene>
    <name evidence="2" type="ORF">PBRASI_LOCUS2132</name>
</gene>
<evidence type="ECO:0000256" key="1">
    <source>
        <dbReference type="SAM" id="MobiDB-lite"/>
    </source>
</evidence>
<dbReference type="Proteomes" id="UP000789739">
    <property type="component" value="Unassembled WGS sequence"/>
</dbReference>
<dbReference type="EMBL" id="CAJVPI010000159">
    <property type="protein sequence ID" value="CAG8491512.1"/>
    <property type="molecule type" value="Genomic_DNA"/>
</dbReference>
<organism evidence="2 3">
    <name type="scientific">Paraglomus brasilianum</name>
    <dbReference type="NCBI Taxonomy" id="144538"/>
    <lineage>
        <taxon>Eukaryota</taxon>
        <taxon>Fungi</taxon>
        <taxon>Fungi incertae sedis</taxon>
        <taxon>Mucoromycota</taxon>
        <taxon>Glomeromycotina</taxon>
        <taxon>Glomeromycetes</taxon>
        <taxon>Paraglomerales</taxon>
        <taxon>Paraglomeraceae</taxon>
        <taxon>Paraglomus</taxon>
    </lineage>
</organism>
<name>A0A9N8ZGQ7_9GLOM</name>
<keyword evidence="3" id="KW-1185">Reference proteome</keyword>
<comment type="caution">
    <text evidence="2">The sequence shown here is derived from an EMBL/GenBank/DDBJ whole genome shotgun (WGS) entry which is preliminary data.</text>
</comment>
<evidence type="ECO:0000313" key="3">
    <source>
        <dbReference type="Proteomes" id="UP000789739"/>
    </source>
</evidence>